<evidence type="ECO:0000313" key="2">
    <source>
        <dbReference type="Proteomes" id="UP000499080"/>
    </source>
</evidence>
<sequence length="80" mass="8793">MPKGVDSAKSSKTTSCEFTDGPRVLVAPAVETVQVIWLLVIIQDWFVYMSTSAKALLISLKCSLNQSMKNSSETARLDKK</sequence>
<accession>A0A4Y2IPI4</accession>
<keyword evidence="2" id="KW-1185">Reference proteome</keyword>
<dbReference type="EMBL" id="BGPR01002838">
    <property type="protein sequence ID" value="GBM79738.1"/>
    <property type="molecule type" value="Genomic_DNA"/>
</dbReference>
<organism evidence="1 2">
    <name type="scientific">Araneus ventricosus</name>
    <name type="common">Orbweaver spider</name>
    <name type="synonym">Epeira ventricosa</name>
    <dbReference type="NCBI Taxonomy" id="182803"/>
    <lineage>
        <taxon>Eukaryota</taxon>
        <taxon>Metazoa</taxon>
        <taxon>Ecdysozoa</taxon>
        <taxon>Arthropoda</taxon>
        <taxon>Chelicerata</taxon>
        <taxon>Arachnida</taxon>
        <taxon>Araneae</taxon>
        <taxon>Araneomorphae</taxon>
        <taxon>Entelegynae</taxon>
        <taxon>Araneoidea</taxon>
        <taxon>Araneidae</taxon>
        <taxon>Araneus</taxon>
    </lineage>
</organism>
<dbReference type="Proteomes" id="UP000499080">
    <property type="component" value="Unassembled WGS sequence"/>
</dbReference>
<gene>
    <name evidence="1" type="ORF">AVEN_164481_1</name>
</gene>
<comment type="caution">
    <text evidence="1">The sequence shown here is derived from an EMBL/GenBank/DDBJ whole genome shotgun (WGS) entry which is preliminary data.</text>
</comment>
<dbReference type="AlphaFoldDB" id="A0A4Y2IPI4"/>
<name>A0A4Y2IPI4_ARAVE</name>
<proteinExistence type="predicted"/>
<reference evidence="1 2" key="1">
    <citation type="journal article" date="2019" name="Sci. Rep.">
        <title>Orb-weaving spider Araneus ventricosus genome elucidates the spidroin gene catalogue.</title>
        <authorList>
            <person name="Kono N."/>
            <person name="Nakamura H."/>
            <person name="Ohtoshi R."/>
            <person name="Moran D.A.P."/>
            <person name="Shinohara A."/>
            <person name="Yoshida Y."/>
            <person name="Fujiwara M."/>
            <person name="Mori M."/>
            <person name="Tomita M."/>
            <person name="Arakawa K."/>
        </authorList>
    </citation>
    <scope>NUCLEOTIDE SEQUENCE [LARGE SCALE GENOMIC DNA]</scope>
</reference>
<evidence type="ECO:0000313" key="1">
    <source>
        <dbReference type="EMBL" id="GBM79738.1"/>
    </source>
</evidence>
<protein>
    <submittedName>
        <fullName evidence="1">Uncharacterized protein</fullName>
    </submittedName>
</protein>